<dbReference type="GO" id="GO:0008955">
    <property type="term" value="F:peptidoglycan glycosyltransferase activity"/>
    <property type="evidence" value="ECO:0007669"/>
    <property type="project" value="UniProtKB-UniRule"/>
</dbReference>
<evidence type="ECO:0000256" key="14">
    <source>
        <dbReference type="ARBA" id="ARBA00022984"/>
    </source>
</evidence>
<evidence type="ECO:0000256" key="5">
    <source>
        <dbReference type="ARBA" id="ARBA00007739"/>
    </source>
</evidence>
<evidence type="ECO:0000313" key="29">
    <source>
        <dbReference type="EMBL" id="TDY00094.1"/>
    </source>
</evidence>
<evidence type="ECO:0000256" key="6">
    <source>
        <dbReference type="ARBA" id="ARBA00018637"/>
    </source>
</evidence>
<protein>
    <recommendedName>
        <fullName evidence="6 22">Penicillin-binding protein 1B</fullName>
        <shortName evidence="23">PBP-1b</shortName>
        <shortName evidence="23">PBP1b</shortName>
    </recommendedName>
    <alternativeName>
        <fullName evidence="19 23">Murein polymerase</fullName>
    </alternativeName>
</protein>
<dbReference type="Gene3D" id="3.40.710.10">
    <property type="entry name" value="DD-peptidase/beta-lactamase superfamily"/>
    <property type="match status" value="1"/>
</dbReference>
<dbReference type="GO" id="GO:0008658">
    <property type="term" value="F:penicillin binding"/>
    <property type="evidence" value="ECO:0007669"/>
    <property type="project" value="UniProtKB-UniRule"/>
</dbReference>
<dbReference type="PANTHER" id="PTHR32282:SF11">
    <property type="entry name" value="PENICILLIN-BINDING PROTEIN 1B"/>
    <property type="match status" value="1"/>
</dbReference>
<dbReference type="InterPro" id="IPR001460">
    <property type="entry name" value="PCN-bd_Tpept"/>
</dbReference>
<dbReference type="NCBIfam" id="TIGR02071">
    <property type="entry name" value="PBP_1b"/>
    <property type="match status" value="1"/>
</dbReference>
<dbReference type="GO" id="GO:0046677">
    <property type="term" value="P:response to antibiotic"/>
    <property type="evidence" value="ECO:0007669"/>
    <property type="project" value="UniProtKB-UniRule"/>
</dbReference>
<dbReference type="InterPro" id="IPR012338">
    <property type="entry name" value="Beta-lactam/transpept-like"/>
</dbReference>
<dbReference type="GO" id="GO:0005886">
    <property type="term" value="C:plasma membrane"/>
    <property type="evidence" value="ECO:0007669"/>
    <property type="project" value="UniProtKB-SubCell"/>
</dbReference>
<dbReference type="SUPFAM" id="SSF56601">
    <property type="entry name" value="beta-lactamase/transpeptidase-like"/>
    <property type="match status" value="1"/>
</dbReference>
<comment type="catalytic activity">
    <reaction evidence="21">
        <text>[GlcNAc-(1-&gt;4)-Mur2Ac(oyl-L-Ala-gamma-D-Glu-L-Lys-D-Ala-D-Ala)](n)-di-trans,octa-cis-undecaprenyl diphosphate + beta-D-GlcNAc-(1-&gt;4)-Mur2Ac(oyl-L-Ala-gamma-D-Glu-L-Lys-D-Ala-D-Ala)-di-trans,octa-cis-undecaprenyl diphosphate = [GlcNAc-(1-&gt;4)-Mur2Ac(oyl-L-Ala-gamma-D-Glu-L-Lys-D-Ala-D-Ala)](n+1)-di-trans,octa-cis-undecaprenyl diphosphate + di-trans,octa-cis-undecaprenyl diphosphate + H(+)</text>
        <dbReference type="Rhea" id="RHEA:23708"/>
        <dbReference type="Rhea" id="RHEA-COMP:9602"/>
        <dbReference type="Rhea" id="RHEA-COMP:9603"/>
        <dbReference type="ChEBI" id="CHEBI:15378"/>
        <dbReference type="ChEBI" id="CHEBI:58405"/>
        <dbReference type="ChEBI" id="CHEBI:60033"/>
        <dbReference type="ChEBI" id="CHEBI:78435"/>
        <dbReference type="EC" id="2.4.99.28"/>
    </reaction>
</comment>
<evidence type="ECO:0000256" key="23">
    <source>
        <dbReference type="PIRNR" id="PIRNR002799"/>
    </source>
</evidence>
<dbReference type="GO" id="GO:0030288">
    <property type="term" value="C:outer membrane-bounded periplasmic space"/>
    <property type="evidence" value="ECO:0007669"/>
    <property type="project" value="TreeGrafter"/>
</dbReference>
<evidence type="ECO:0000256" key="10">
    <source>
        <dbReference type="ARBA" id="ARBA00022676"/>
    </source>
</evidence>
<keyword evidence="13 23" id="KW-0133">Cell shape</keyword>
<dbReference type="UniPathway" id="UPA00219"/>
<evidence type="ECO:0000256" key="12">
    <source>
        <dbReference type="ARBA" id="ARBA00022801"/>
    </source>
</evidence>
<keyword evidence="8" id="KW-0121">Carboxypeptidase</keyword>
<evidence type="ECO:0000259" key="27">
    <source>
        <dbReference type="Pfam" id="PF00912"/>
    </source>
</evidence>
<evidence type="ECO:0000256" key="21">
    <source>
        <dbReference type="ARBA" id="ARBA00049902"/>
    </source>
</evidence>
<evidence type="ECO:0000256" key="7">
    <source>
        <dbReference type="ARBA" id="ARBA00022475"/>
    </source>
</evidence>
<feature type="region of interest" description="Disordered" evidence="25">
    <location>
        <begin position="1"/>
        <end position="27"/>
    </location>
</feature>
<comment type="similarity">
    <text evidence="4 23">In the C-terminal section; belongs to the transpeptidase family.</text>
</comment>
<evidence type="ECO:0000256" key="24">
    <source>
        <dbReference type="PIRSR" id="PIRSR002799-1"/>
    </source>
</evidence>
<reference evidence="29 30" key="1">
    <citation type="submission" date="2019-03" db="EMBL/GenBank/DDBJ databases">
        <title>Genomic Encyclopedia of Type Strains, Phase IV (KMG-IV): sequencing the most valuable type-strain genomes for metagenomic binning, comparative biology and taxonomic classification.</title>
        <authorList>
            <person name="Goeker M."/>
        </authorList>
    </citation>
    <scope>NUCLEOTIDE SEQUENCE [LARGE SCALE GENOMIC DNA]</scope>
    <source>
        <strain evidence="29 30">DSM 16326</strain>
    </source>
</reference>
<comment type="caution">
    <text evidence="29">The sequence shown here is derived from an EMBL/GenBank/DDBJ whole genome shotgun (WGS) entry which is preliminary data.</text>
</comment>
<dbReference type="EMBL" id="SOQX01000006">
    <property type="protein sequence ID" value="TDY00094.1"/>
    <property type="molecule type" value="Genomic_DNA"/>
</dbReference>
<feature type="active site" description="Acyl-ester intermediate; for transpeptidase activity" evidence="24">
    <location>
        <position position="477"/>
    </location>
</feature>
<dbReference type="Pfam" id="PF00905">
    <property type="entry name" value="Transpeptidase"/>
    <property type="match status" value="1"/>
</dbReference>
<dbReference type="PIRSF" id="PIRSF002799">
    <property type="entry name" value="PBP_1b"/>
    <property type="match status" value="1"/>
</dbReference>
<keyword evidence="15" id="KW-0472">Membrane</keyword>
<keyword evidence="10 23" id="KW-0328">Glycosyltransferase</keyword>
<name>A0A4R8IJ86_9GAMM</name>
<evidence type="ECO:0000256" key="13">
    <source>
        <dbReference type="ARBA" id="ARBA00022960"/>
    </source>
</evidence>
<dbReference type="Pfam" id="PF14814">
    <property type="entry name" value="UB2H"/>
    <property type="match status" value="1"/>
</dbReference>
<dbReference type="GO" id="GO:0009002">
    <property type="term" value="F:serine-type D-Ala-D-Ala carboxypeptidase activity"/>
    <property type="evidence" value="ECO:0007669"/>
    <property type="project" value="UniProtKB-EC"/>
</dbReference>
<dbReference type="Pfam" id="PF00912">
    <property type="entry name" value="Transgly"/>
    <property type="match status" value="1"/>
</dbReference>
<dbReference type="InterPro" id="IPR036950">
    <property type="entry name" value="PBP_transglycosylase"/>
</dbReference>
<dbReference type="SUPFAM" id="SSF53955">
    <property type="entry name" value="Lysozyme-like"/>
    <property type="match status" value="1"/>
</dbReference>
<dbReference type="Gene3D" id="3.30.2060.10">
    <property type="entry name" value="Penicillin-binding protein 1b domain"/>
    <property type="match status" value="1"/>
</dbReference>
<dbReference type="GO" id="GO:0009274">
    <property type="term" value="C:peptidoglycan-based cell wall"/>
    <property type="evidence" value="ECO:0007669"/>
    <property type="project" value="UniProtKB-UniRule"/>
</dbReference>
<dbReference type="InterPro" id="IPR028166">
    <property type="entry name" value="UB2H"/>
</dbReference>
<dbReference type="PANTHER" id="PTHR32282">
    <property type="entry name" value="BINDING PROTEIN TRANSPEPTIDASE, PUTATIVE-RELATED"/>
    <property type="match status" value="1"/>
</dbReference>
<dbReference type="InterPro" id="IPR001264">
    <property type="entry name" value="Glyco_trans_51"/>
</dbReference>
<dbReference type="GO" id="GO:0009252">
    <property type="term" value="P:peptidoglycan biosynthetic process"/>
    <property type="evidence" value="ECO:0007669"/>
    <property type="project" value="UniProtKB-UniRule"/>
</dbReference>
<keyword evidence="17" id="KW-0511">Multifunctional enzyme</keyword>
<comment type="pathway">
    <text evidence="3 23">Cell wall biogenesis; peptidoglycan biosynthesis.</text>
</comment>
<evidence type="ECO:0000256" key="17">
    <source>
        <dbReference type="ARBA" id="ARBA00023268"/>
    </source>
</evidence>
<dbReference type="Gene3D" id="1.10.3810.10">
    <property type="entry name" value="Biosynthetic peptidoglycan transglycosylase-like"/>
    <property type="match status" value="1"/>
</dbReference>
<dbReference type="InterPro" id="IPR011813">
    <property type="entry name" value="PBP_1b"/>
</dbReference>
<feature type="active site" description="Proton donor; for transglycosylase activity" evidence="24">
    <location>
        <position position="198"/>
    </location>
</feature>
<evidence type="ECO:0000256" key="15">
    <source>
        <dbReference type="ARBA" id="ARBA00023136"/>
    </source>
</evidence>
<evidence type="ECO:0000313" key="30">
    <source>
        <dbReference type="Proteomes" id="UP000294914"/>
    </source>
</evidence>
<evidence type="ECO:0000259" key="28">
    <source>
        <dbReference type="Pfam" id="PF14814"/>
    </source>
</evidence>
<dbReference type="GO" id="GO:0071555">
    <property type="term" value="P:cell wall organization"/>
    <property type="evidence" value="ECO:0007669"/>
    <property type="project" value="UniProtKB-UniRule"/>
</dbReference>
<dbReference type="Proteomes" id="UP000294914">
    <property type="component" value="Unassembled WGS sequence"/>
</dbReference>
<dbReference type="OrthoDB" id="9766909at2"/>
<feature type="domain" description="Bifunctional transglycosylase second" evidence="28">
    <location>
        <begin position="79"/>
        <end position="162"/>
    </location>
</feature>
<keyword evidence="12" id="KW-0378">Hydrolase</keyword>
<evidence type="ECO:0000256" key="18">
    <source>
        <dbReference type="ARBA" id="ARBA00023316"/>
    </source>
</evidence>
<comment type="similarity">
    <text evidence="5 23">In the N-terminal section; belongs to the glycosyltransferase 51 family.</text>
</comment>
<dbReference type="InterPro" id="IPR050396">
    <property type="entry name" value="Glycosyltr_51/Transpeptidase"/>
</dbReference>
<evidence type="ECO:0000256" key="19">
    <source>
        <dbReference type="ARBA" id="ARBA00032454"/>
    </source>
</evidence>
<keyword evidence="11 23" id="KW-0808">Transferase</keyword>
<keyword evidence="7" id="KW-1003">Cell membrane</keyword>
<evidence type="ECO:0000256" key="4">
    <source>
        <dbReference type="ARBA" id="ARBA00007090"/>
    </source>
</evidence>
<comment type="catalytic activity">
    <reaction evidence="20">
        <text>Preferential cleavage: (Ac)2-L-Lys-D-Ala-|-D-Ala. Also transpeptidation of peptidyl-alanyl moieties that are N-acyl substituents of D-alanine.</text>
        <dbReference type="EC" id="3.4.16.4"/>
    </reaction>
</comment>
<comment type="function">
    <text evidence="1 23">Cell wall formation. Synthesis of cross-linked peptidoglycan from the lipid intermediates. The enzyme has a penicillin-insensitive transglycosylase N-terminal domain (formation of linear glycan strands) and a penicillin-sensitive transpeptidase C-terminal domain (cross-linking of the peptide subunits).</text>
</comment>
<gene>
    <name evidence="29" type="ORF">EDC23_2265</name>
</gene>
<comment type="subcellular location">
    <subcellularLocation>
        <location evidence="2">Cell membrane</location>
    </subcellularLocation>
</comment>
<keyword evidence="9" id="KW-0645">Protease</keyword>
<evidence type="ECO:0000256" key="22">
    <source>
        <dbReference type="NCBIfam" id="TIGR02071"/>
    </source>
</evidence>
<dbReference type="InterPro" id="IPR023346">
    <property type="entry name" value="Lysozyme-like_dom_sf"/>
</dbReference>
<evidence type="ECO:0000256" key="2">
    <source>
        <dbReference type="ARBA" id="ARBA00004236"/>
    </source>
</evidence>
<feature type="compositionally biased region" description="Basic residues" evidence="25">
    <location>
        <begin position="7"/>
        <end position="27"/>
    </location>
</feature>
<feature type="domain" description="Glycosyl transferase family 51" evidence="27">
    <location>
        <begin position="174"/>
        <end position="344"/>
    </location>
</feature>
<dbReference type="GO" id="GO:0008360">
    <property type="term" value="P:regulation of cell shape"/>
    <property type="evidence" value="ECO:0007669"/>
    <property type="project" value="UniProtKB-UniRule"/>
</dbReference>
<evidence type="ECO:0000256" key="20">
    <source>
        <dbReference type="ARBA" id="ARBA00034000"/>
    </source>
</evidence>
<keyword evidence="16" id="KW-0046">Antibiotic resistance</keyword>
<evidence type="ECO:0000259" key="26">
    <source>
        <dbReference type="Pfam" id="PF00905"/>
    </source>
</evidence>
<evidence type="ECO:0000256" key="3">
    <source>
        <dbReference type="ARBA" id="ARBA00004752"/>
    </source>
</evidence>
<evidence type="ECO:0000256" key="11">
    <source>
        <dbReference type="ARBA" id="ARBA00022679"/>
    </source>
</evidence>
<evidence type="ECO:0000256" key="9">
    <source>
        <dbReference type="ARBA" id="ARBA00022670"/>
    </source>
</evidence>
<dbReference type="GO" id="GO:0006508">
    <property type="term" value="P:proteolysis"/>
    <property type="evidence" value="ECO:0007669"/>
    <property type="project" value="UniProtKB-KW"/>
</dbReference>
<dbReference type="RefSeq" id="WP_134084558.1">
    <property type="nucleotide sequence ID" value="NZ_SOQX01000006.1"/>
</dbReference>
<sequence length="786" mass="87319">MPSRKSVTPRRKRSTRPRRAARKPARRKKSRGFRWRYLFVGLALVAVGYVVYLDYTIRDQFEGKRWALPAKVYARALEIYPGKQLPAAQLVQELELLGYRENPGQLTPGSYQRRGNRLRFTTRAFQFWDGRERSRQLEAVFSDGVLTRLQDQHGAELSLLRLEPPAIGGIYPGHREERVLVRLLEVPPLLQQALVAVEDRAFYAHPGINPKAIARALVANLRAGRTVQGGSTLTQQLVKNFFLTNERSLWRKANEAVMALLLEWHYAKTEILEAYINEIYLGQDKQRAIHGFGLAAHYYFDKPLAALDAGEIATLVALARGPSYYHPERHPQRLRQRRNLVIDILEQDNGLDPARAQRARNQPLGIVRGKPGAISDYPAFMDLVRRQLREQYREADLTSEGLQIFTTLDPAIQRRAEQSLSRRITALDRQHGLDGGLQGAAVITSTSGGEVLALVGDRQARYAGFNRALEASRPIGSLIKPAVYLTALDRPQQYTLATPVEDAPITLEADNGTRWSPRNYSGESHGRIPLFRGLVNSYNQATVRLGMQLGFEPIADTLQRMGAPRSVPAYPSMLLGAVNFTPYEVAGMYQTLAAGGFRSPLRAIREVLGPGGEPLRRYPLNVEQTLNVDSVQLLHSALLEVPRSGTARALPAMLPAGQTVAGKTGTTDDLRDSWFAGFSGSHLGVVWLGRDDNGATGLTGASGAMRIWGDIFAELPGMPLEPPPNPGIEYHWFDSQSGLISRRDCPGAAYLAFIKGTAPQEKIDCAGGGVRDKMDSTLDWLKGWFQ</sequence>
<dbReference type="AlphaFoldDB" id="A0A4R8IJ86"/>
<evidence type="ECO:0000256" key="8">
    <source>
        <dbReference type="ARBA" id="ARBA00022645"/>
    </source>
</evidence>
<organism evidence="29 30">
    <name type="scientific">Thiohalophilus thiocyanatoxydans</name>
    <dbReference type="NCBI Taxonomy" id="381308"/>
    <lineage>
        <taxon>Bacteria</taxon>
        <taxon>Pseudomonadati</taxon>
        <taxon>Pseudomonadota</taxon>
        <taxon>Gammaproteobacteria</taxon>
        <taxon>Thiohalomonadales</taxon>
        <taxon>Thiohalophilaceae</taxon>
        <taxon>Thiohalophilus</taxon>
    </lineage>
</organism>
<feature type="domain" description="Penicillin-binding protein transpeptidase" evidence="26">
    <location>
        <begin position="439"/>
        <end position="678"/>
    </location>
</feature>
<evidence type="ECO:0000256" key="1">
    <source>
        <dbReference type="ARBA" id="ARBA00002624"/>
    </source>
</evidence>
<evidence type="ECO:0000256" key="25">
    <source>
        <dbReference type="SAM" id="MobiDB-lite"/>
    </source>
</evidence>
<keyword evidence="14 23" id="KW-0573">Peptidoglycan synthesis</keyword>
<proteinExistence type="inferred from homology"/>
<evidence type="ECO:0000256" key="16">
    <source>
        <dbReference type="ARBA" id="ARBA00023251"/>
    </source>
</evidence>
<keyword evidence="18 23" id="KW-0961">Cell wall biogenesis/degradation</keyword>
<keyword evidence="30" id="KW-1185">Reference proteome</keyword>
<accession>A0A4R8IJ86</accession>